<sequence>MLFHEKLSLLKEAIAATSSALARSSGLDASCVCRYLGAKHKPPRYGKTVAYLASGAAKLAENGDRVGELRKLVGAHREEVLHDAVARWLNADDSSLREKKRPEPQASLRGRKKKQRAGTAQKFSLLMEAFKTSNAAVARYVNVDSSSISRYRSGRRGMGTDDPILRDVCRYFAFLCRSHGIPKELSEELRVPADEAADEEYITAKLFEWFRESGSAAPTRLLLQGIDSAEPRGLSPNEKNGKDAQAEGVKFTEEIFRGADGVYSAFLKFTETILAAKEPADIRVCASDFSWFARSPRFRGGWTALMREILSRGHRIKVIHDLNLDADEMFCAASSWIPLYISGQVEPYYLTRPNRSLFSEYIGAAEGLCSMRFSCFKGKEEEVTAFFSKSPDKAAFVSEQFGNLLACAKPLVKTYGIDDLKELHRDIEDKRSAPGGDVVKFMHRLSPESMPEHLARRIFDRAAASEDERDELMKYYRARRKAFMSSLSEVSVIEVYPEYSAADIEAGRVGIHTPWTLGDRELRYTPEEFREHMRAVGLLAQERSNYRCVTNADFPFRNIDIVSKEGGATYVIKNEAPLVAFSFLHSYMNYVIDRYLRRYLS</sequence>
<name>A0AAW5K2L3_9BACT</name>
<dbReference type="Proteomes" id="UP001205919">
    <property type="component" value="Unassembled WGS sequence"/>
</dbReference>
<accession>A0AAW5K2L3</accession>
<proteinExistence type="predicted"/>
<feature type="region of interest" description="Disordered" evidence="1">
    <location>
        <begin position="94"/>
        <end position="116"/>
    </location>
</feature>
<reference evidence="2 3" key="1">
    <citation type="submission" date="2022-06" db="EMBL/GenBank/DDBJ databases">
        <title>Isolation of gut microbiota from human fecal samples.</title>
        <authorList>
            <person name="Pamer E.G."/>
            <person name="Barat B."/>
            <person name="Waligurski E."/>
            <person name="Medina S."/>
            <person name="Paddock L."/>
            <person name="Mostad J."/>
        </authorList>
    </citation>
    <scope>NUCLEOTIDE SEQUENCE [LARGE SCALE GENOMIC DNA]</scope>
    <source>
        <strain evidence="2 3">DFI.9.90</strain>
    </source>
</reference>
<dbReference type="RefSeq" id="WP_008709066.1">
    <property type="nucleotide sequence ID" value="NZ_CABKQM010000002.1"/>
</dbReference>
<protein>
    <recommendedName>
        <fullName evidence="4">HTH cro/C1-type domain-containing protein</fullName>
    </recommendedName>
</protein>
<evidence type="ECO:0008006" key="4">
    <source>
        <dbReference type="Google" id="ProtNLM"/>
    </source>
</evidence>
<evidence type="ECO:0000256" key="1">
    <source>
        <dbReference type="SAM" id="MobiDB-lite"/>
    </source>
</evidence>
<dbReference type="AlphaFoldDB" id="A0AAW5K2L3"/>
<evidence type="ECO:0000313" key="2">
    <source>
        <dbReference type="EMBL" id="MCQ4814187.1"/>
    </source>
</evidence>
<gene>
    <name evidence="2" type="ORF">NE630_07060</name>
</gene>
<keyword evidence="3" id="KW-1185">Reference proteome</keyword>
<feature type="compositionally biased region" description="Basic and acidic residues" evidence="1">
    <location>
        <begin position="94"/>
        <end position="103"/>
    </location>
</feature>
<dbReference type="EMBL" id="JANFYT010000012">
    <property type="protein sequence ID" value="MCQ4814187.1"/>
    <property type="molecule type" value="Genomic_DNA"/>
</dbReference>
<comment type="caution">
    <text evidence="2">The sequence shown here is derived from an EMBL/GenBank/DDBJ whole genome shotgun (WGS) entry which is preliminary data.</text>
</comment>
<organism evidence="2 3">
    <name type="scientific">Cloacibacillus evryensis</name>
    <dbReference type="NCBI Taxonomy" id="508460"/>
    <lineage>
        <taxon>Bacteria</taxon>
        <taxon>Thermotogati</taxon>
        <taxon>Synergistota</taxon>
        <taxon>Synergistia</taxon>
        <taxon>Synergistales</taxon>
        <taxon>Synergistaceae</taxon>
        <taxon>Cloacibacillus</taxon>
    </lineage>
</organism>
<evidence type="ECO:0000313" key="3">
    <source>
        <dbReference type="Proteomes" id="UP001205919"/>
    </source>
</evidence>